<protein>
    <submittedName>
        <fullName evidence="3">Sel1 repeat family protein</fullName>
    </submittedName>
</protein>
<evidence type="ECO:0000313" key="4">
    <source>
        <dbReference type="Proteomes" id="UP000295131"/>
    </source>
</evidence>
<feature type="signal peptide" evidence="2">
    <location>
        <begin position="1"/>
        <end position="30"/>
    </location>
</feature>
<accession>A0A4R5PJN2</accession>
<dbReference type="InterPro" id="IPR050767">
    <property type="entry name" value="Sel1_AlgK"/>
</dbReference>
<evidence type="ECO:0000256" key="2">
    <source>
        <dbReference type="SAM" id="SignalP"/>
    </source>
</evidence>
<dbReference type="InterPro" id="IPR011990">
    <property type="entry name" value="TPR-like_helical_dom_sf"/>
</dbReference>
<dbReference type="Proteomes" id="UP000295131">
    <property type="component" value="Unassembled WGS sequence"/>
</dbReference>
<dbReference type="SMART" id="SM00671">
    <property type="entry name" value="SEL1"/>
    <property type="match status" value="6"/>
</dbReference>
<dbReference type="OrthoDB" id="9816559at2"/>
<dbReference type="RefSeq" id="WP_133284580.1">
    <property type="nucleotide sequence ID" value="NZ_SMSI01000002.1"/>
</dbReference>
<dbReference type="InterPro" id="IPR006597">
    <property type="entry name" value="Sel1-like"/>
</dbReference>
<comment type="caution">
    <text evidence="3">The sequence shown here is derived from an EMBL/GenBank/DDBJ whole genome shotgun (WGS) entry which is preliminary data.</text>
</comment>
<gene>
    <name evidence="3" type="ORF">E2A64_11205</name>
</gene>
<evidence type="ECO:0000313" key="3">
    <source>
        <dbReference type="EMBL" id="TDH35880.1"/>
    </source>
</evidence>
<keyword evidence="4" id="KW-1185">Reference proteome</keyword>
<dbReference type="Pfam" id="PF08238">
    <property type="entry name" value="Sel1"/>
    <property type="match status" value="6"/>
</dbReference>
<evidence type="ECO:0000256" key="1">
    <source>
        <dbReference type="SAM" id="MobiDB-lite"/>
    </source>
</evidence>
<dbReference type="PROSITE" id="PS51257">
    <property type="entry name" value="PROKAR_LIPOPROTEIN"/>
    <property type="match status" value="1"/>
</dbReference>
<organism evidence="3 4">
    <name type="scientific">Pseudohoeflea suaedae</name>
    <dbReference type="NCBI Taxonomy" id="877384"/>
    <lineage>
        <taxon>Bacteria</taxon>
        <taxon>Pseudomonadati</taxon>
        <taxon>Pseudomonadota</taxon>
        <taxon>Alphaproteobacteria</taxon>
        <taxon>Hyphomicrobiales</taxon>
        <taxon>Rhizobiaceae</taxon>
        <taxon>Pseudohoeflea</taxon>
    </lineage>
</organism>
<name>A0A4R5PJN2_9HYPH</name>
<reference evidence="3 4" key="1">
    <citation type="journal article" date="2013" name="Int. J. Syst. Evol. Microbiol.">
        <title>Hoeflea suaedae sp. nov., an endophytic bacterium isolated from the root of the halophyte Suaeda maritima.</title>
        <authorList>
            <person name="Chung E.J."/>
            <person name="Park J.A."/>
            <person name="Pramanik P."/>
            <person name="Bibi F."/>
            <person name="Jeon C.O."/>
            <person name="Chung Y.R."/>
        </authorList>
    </citation>
    <scope>NUCLEOTIDE SEQUENCE [LARGE SCALE GENOMIC DNA]</scope>
    <source>
        <strain evidence="3 4">YC6898</strain>
    </source>
</reference>
<feature type="chain" id="PRO_5020855372" evidence="2">
    <location>
        <begin position="31"/>
        <end position="366"/>
    </location>
</feature>
<dbReference type="Gene3D" id="1.25.40.10">
    <property type="entry name" value="Tetratricopeptide repeat domain"/>
    <property type="match status" value="2"/>
</dbReference>
<dbReference type="PANTHER" id="PTHR11102">
    <property type="entry name" value="SEL-1-LIKE PROTEIN"/>
    <property type="match status" value="1"/>
</dbReference>
<dbReference type="PANTHER" id="PTHR11102:SF160">
    <property type="entry name" value="ERAD-ASSOCIATED E3 UBIQUITIN-PROTEIN LIGASE COMPONENT HRD3"/>
    <property type="match status" value="1"/>
</dbReference>
<dbReference type="AlphaFoldDB" id="A0A4R5PJN2"/>
<feature type="compositionally biased region" description="Low complexity" evidence="1">
    <location>
        <begin position="36"/>
        <end position="45"/>
    </location>
</feature>
<proteinExistence type="predicted"/>
<dbReference type="EMBL" id="SMSI01000002">
    <property type="protein sequence ID" value="TDH35880.1"/>
    <property type="molecule type" value="Genomic_DNA"/>
</dbReference>
<sequence>MEHALRKAGLVAATAALAAVLSCFIAPVHAQETKAAAAQEAEAGPPAGGGEGDDEYKTLAQELDLKPQGSQVLRAPTDDPALPLLDTAIDATKRAYSAYQRGYYLTAMELALSRAQIGDPAAQTLVAELFAEGLGVARDMEEAAFWYKQAADNGNSSAQFKYAIMLLEGKYVSRDEAEAKELMLKAADAGNAFAQFNHAQSLVARHPGDAGIQKALPYFEKSARQGVADAQYALAQIYMNSLGITQEKRDQARSWMQRAALAGYDTAQLDLAIWLIDGVGGDKDYDRGFKWMEIAANRGNVVAQNRLAILYVNAIGTRPDPEEAAKWYIISKRAGFNDPGLDDFYQGLTAEQQKAAIERANKFARR</sequence>
<dbReference type="SUPFAM" id="SSF81901">
    <property type="entry name" value="HCP-like"/>
    <property type="match status" value="1"/>
</dbReference>
<keyword evidence="2" id="KW-0732">Signal</keyword>
<feature type="region of interest" description="Disordered" evidence="1">
    <location>
        <begin position="36"/>
        <end position="55"/>
    </location>
</feature>